<dbReference type="Proteomes" id="UP000241955">
    <property type="component" value="Segment"/>
</dbReference>
<gene>
    <name evidence="3" type="ORF">4R16L2_024</name>
</gene>
<proteinExistence type="predicted"/>
<evidence type="ECO:0000259" key="2">
    <source>
        <dbReference type="Pfam" id="PF01464"/>
    </source>
</evidence>
<feature type="region of interest" description="Disordered" evidence="1">
    <location>
        <begin position="60"/>
        <end position="120"/>
    </location>
</feature>
<organism evidence="3 4">
    <name type="scientific">Lactococcus phage 4R16L2</name>
    <dbReference type="NCBI Taxonomy" id="1874591"/>
    <lineage>
        <taxon>Viruses</taxon>
        <taxon>Duplodnaviria</taxon>
        <taxon>Heunggongvirae</taxon>
        <taxon>Uroviricota</taxon>
        <taxon>Caudoviricetes</taxon>
        <taxon>Skunavirus</taxon>
        <taxon>Skunavirus sv42</taxon>
    </lineage>
</organism>
<feature type="domain" description="Transglycosylase SLT" evidence="2">
    <location>
        <begin position="133"/>
        <end position="179"/>
    </location>
</feature>
<dbReference type="Gene3D" id="1.10.530.10">
    <property type="match status" value="1"/>
</dbReference>
<reference evidence="3 4" key="1">
    <citation type="submission" date="2016-06" db="EMBL/GenBank/DDBJ databases">
        <title>Bacteriophages play LEGO with their Carbohydrate Binding Modules.</title>
        <authorList>
            <person name="Hayes S."/>
        </authorList>
    </citation>
    <scope>NUCLEOTIDE SEQUENCE [LARGE SCALE GENOMIC DNA]</scope>
</reference>
<protein>
    <submittedName>
        <fullName evidence="3">Lytic transglycosylase</fullName>
    </submittedName>
</protein>
<dbReference type="SUPFAM" id="SSF53955">
    <property type="entry name" value="Lysozyme-like"/>
    <property type="match status" value="1"/>
</dbReference>
<dbReference type="InterPro" id="IPR023346">
    <property type="entry name" value="Lysozyme-like_dom_sf"/>
</dbReference>
<dbReference type="EMBL" id="KX379668">
    <property type="protein sequence ID" value="ANY28813.1"/>
    <property type="molecule type" value="Genomic_DNA"/>
</dbReference>
<dbReference type="Pfam" id="PF01464">
    <property type="entry name" value="SLT"/>
    <property type="match status" value="1"/>
</dbReference>
<feature type="compositionally biased region" description="Basic and acidic residues" evidence="1">
    <location>
        <begin position="60"/>
        <end position="96"/>
    </location>
</feature>
<dbReference type="InterPro" id="IPR008258">
    <property type="entry name" value="Transglycosylase_SLT_dom_1"/>
</dbReference>
<sequence length="207" mass="23338">MEIIFILTDDTIRSIALIQFAHKKADKGFNDIVAQLYDQEFKTQEKAKYEHIRQAKEKALEEQRVSEENQRRVKAEKQAEVDRIAREHDEETERSNNRGSQHVSEKDEMIPNIATSSTIGSDWSSVSPEIAANYMASKTGVSSSKWLDIIYKESSGNPYVENPIGCWGLLQINQSVHGQVSNLSPQAYLDKAVSIYQGSGGTAWATW</sequence>
<evidence type="ECO:0000313" key="4">
    <source>
        <dbReference type="Proteomes" id="UP000241955"/>
    </source>
</evidence>
<accession>A0A2H4ESA4</accession>
<evidence type="ECO:0000256" key="1">
    <source>
        <dbReference type="SAM" id="MobiDB-lite"/>
    </source>
</evidence>
<name>A0A2H4ESA4_9CAUD</name>
<evidence type="ECO:0000313" key="3">
    <source>
        <dbReference type="EMBL" id="ANY28813.1"/>
    </source>
</evidence>